<dbReference type="RefSeq" id="WP_286019497.1">
    <property type="nucleotide sequence ID" value="NZ_FMSV02000540.1"/>
</dbReference>
<evidence type="ECO:0000256" key="1">
    <source>
        <dbReference type="SAM" id="SignalP"/>
    </source>
</evidence>
<name>A0A1H6FFQ4_9GAMM</name>
<proteinExistence type="predicted"/>
<feature type="signal peptide" evidence="1">
    <location>
        <begin position="1"/>
        <end position="23"/>
    </location>
</feature>
<dbReference type="Pfam" id="PF17131">
    <property type="entry name" value="LolA_like"/>
    <property type="match status" value="1"/>
</dbReference>
<evidence type="ECO:0000313" key="3">
    <source>
        <dbReference type="EMBL" id="SEH07834.1"/>
    </source>
</evidence>
<sequence length="322" mass="37119">MKHTTLIAACGMLLTLFAQTLPATVTKSLPYPTADVGQVDALELARQIYFVNHFYALKNYAITKKGVTVTVVINRTTGGRITTNTVERYLNNDYHNGKINAKDLTIFRSGKLRGTGMLITDYVDDNKSQSYVIWLPALRKIRRFSQPAHEDAWGGSDFTFGDVYLRKPYHEAHEVLGVETFNGCLQRMEIADEQRNQYTQNLPAASCAPENKQVYKLKSTTKFNDWWYDYRISYVDTQSFADYRTDFFKDGAHIKTIDRDWYTLPGYQGNDPRALTWGYWYGKNLQTGHESWAVIPSTIVEFDSSRFKSSLWSEKTLRKIKR</sequence>
<dbReference type="AlphaFoldDB" id="A0A1H6FFQ4"/>
<feature type="chain" id="PRO_5014983965" description="Uncharacterized protein TP-0789 domain-containing protein" evidence="1">
    <location>
        <begin position="24"/>
        <end position="322"/>
    </location>
</feature>
<feature type="domain" description="Uncharacterized protein TP-0789" evidence="2">
    <location>
        <begin position="102"/>
        <end position="260"/>
    </location>
</feature>
<dbReference type="Gene3D" id="2.50.20.10">
    <property type="entry name" value="Lipoprotein localisation LolA/LolB/LppX"/>
    <property type="match status" value="1"/>
</dbReference>
<dbReference type="CDD" id="cd16329">
    <property type="entry name" value="LolA_like"/>
    <property type="match status" value="1"/>
</dbReference>
<evidence type="ECO:0000259" key="2">
    <source>
        <dbReference type="Pfam" id="PF17131"/>
    </source>
</evidence>
<dbReference type="InterPro" id="IPR033399">
    <property type="entry name" value="TP_0789-like"/>
</dbReference>
<dbReference type="EMBL" id="FMSV02000540">
    <property type="protein sequence ID" value="SEH07834.1"/>
    <property type="molecule type" value="Genomic_DNA"/>
</dbReference>
<gene>
    <name evidence="3" type="ORF">MBHS_03721</name>
</gene>
<dbReference type="Proteomes" id="UP000236724">
    <property type="component" value="Unassembled WGS sequence"/>
</dbReference>
<organism evidence="3 4">
    <name type="scientific">Candidatus Venteria ishoeyi</name>
    <dbReference type="NCBI Taxonomy" id="1899563"/>
    <lineage>
        <taxon>Bacteria</taxon>
        <taxon>Pseudomonadati</taxon>
        <taxon>Pseudomonadota</taxon>
        <taxon>Gammaproteobacteria</taxon>
        <taxon>Thiotrichales</taxon>
        <taxon>Thiotrichaceae</taxon>
        <taxon>Venteria</taxon>
    </lineage>
</organism>
<keyword evidence="4" id="KW-1185">Reference proteome</keyword>
<protein>
    <recommendedName>
        <fullName evidence="2">Uncharacterized protein TP-0789 domain-containing protein</fullName>
    </recommendedName>
</protein>
<keyword evidence="1" id="KW-0732">Signal</keyword>
<reference evidence="3 4" key="1">
    <citation type="submission" date="2016-10" db="EMBL/GenBank/DDBJ databases">
        <authorList>
            <person name="de Groot N.N."/>
        </authorList>
    </citation>
    <scope>NUCLEOTIDE SEQUENCE [LARGE SCALE GENOMIC DNA]</scope>
    <source>
        <strain evidence="3">MBHS1</strain>
    </source>
</reference>
<evidence type="ECO:0000313" key="4">
    <source>
        <dbReference type="Proteomes" id="UP000236724"/>
    </source>
</evidence>
<accession>A0A1H6FFQ4</accession>